<dbReference type="InterPro" id="IPR003439">
    <property type="entry name" value="ABC_transporter-like_ATP-bd"/>
</dbReference>
<evidence type="ECO:0000256" key="4">
    <source>
        <dbReference type="SAM" id="Coils"/>
    </source>
</evidence>
<protein>
    <recommendedName>
        <fullName evidence="5">ABC transporter domain-containing protein</fullName>
    </recommendedName>
</protein>
<evidence type="ECO:0000259" key="5">
    <source>
        <dbReference type="PROSITE" id="PS50893"/>
    </source>
</evidence>
<evidence type="ECO:0000256" key="3">
    <source>
        <dbReference type="ARBA" id="ARBA00022840"/>
    </source>
</evidence>
<dbReference type="NCBIfam" id="NF000355">
    <property type="entry name" value="ribo_prot_ABC_F"/>
    <property type="match status" value="1"/>
</dbReference>
<evidence type="ECO:0000313" key="6">
    <source>
        <dbReference type="EMBL" id="EHR36876.1"/>
    </source>
</evidence>
<keyword evidence="1" id="KW-0677">Repeat</keyword>
<dbReference type="GO" id="GO:0005524">
    <property type="term" value="F:ATP binding"/>
    <property type="evidence" value="ECO:0007669"/>
    <property type="project" value="UniProtKB-KW"/>
</dbReference>
<dbReference type="EMBL" id="AGEG01000013">
    <property type="protein sequence ID" value="EHR36876.1"/>
    <property type="molecule type" value="Genomic_DNA"/>
</dbReference>
<accession>H3NJR3</accession>
<dbReference type="STRING" id="883113.HMPREF9708_01102"/>
<sequence>MEMIKLSSVTKEIKGSSLFQINDATVNQGDRIGLIGQNGAGKSTLLKMIVGLDLNYRGHIRLHQDFAYVPQIKQGTSESGGQQMKRMIEEAMAKKPPILILDEPTANLDQANIHQLMQDLEAYDGTLLVVSHNREFLNAIVSQIWALDQGHLKVFVGNYLDYEQMKLAQLENQRQAYQNYQKKIQQLEHEASQRRERAQTFKKKKKTISYSDYKVNSRMGKYDGQQKGLAKSAKALQKRIDQMEAVDRPQAERSYTFKSVGNLASTKGQTLINLDSGAVKVNDRLLFTFAEFTIKAGDKVAIQGANQAGKTTFLKLLVQGGLKGYYADALSIGYYDQNFDHLDKDKTVLANVVEGSLQDEAVIRNVLAAMGFDITRLNEQVATLSGGERVRLSFAKLLLGDYHLLILDEPTNFLDLQTLETVEKFINHHPAAILLVSHDQVFVEHTVDRSYYIENQQMVTVSYLAKNQDHKDKELALLEFQLDQMIADPEVDWTEIKALKEEIRRRQNR</sequence>
<dbReference type="PROSITE" id="PS50893">
    <property type="entry name" value="ABC_TRANSPORTER_2"/>
    <property type="match status" value="1"/>
</dbReference>
<dbReference type="SMART" id="SM00382">
    <property type="entry name" value="AAA"/>
    <property type="match status" value="2"/>
</dbReference>
<proteinExistence type="predicted"/>
<dbReference type="InterPro" id="IPR003593">
    <property type="entry name" value="AAA+_ATPase"/>
</dbReference>
<organism evidence="6 7">
    <name type="scientific">Facklamia languida CCUG 37842</name>
    <dbReference type="NCBI Taxonomy" id="883113"/>
    <lineage>
        <taxon>Bacteria</taxon>
        <taxon>Bacillati</taxon>
        <taxon>Bacillota</taxon>
        <taxon>Bacilli</taxon>
        <taxon>Lactobacillales</taxon>
        <taxon>Aerococcaceae</taxon>
        <taxon>Facklamia</taxon>
    </lineage>
</organism>
<dbReference type="GO" id="GO:0016887">
    <property type="term" value="F:ATP hydrolysis activity"/>
    <property type="evidence" value="ECO:0007669"/>
    <property type="project" value="InterPro"/>
</dbReference>
<dbReference type="eggNOG" id="COG0488">
    <property type="taxonomic scope" value="Bacteria"/>
</dbReference>
<dbReference type="PANTHER" id="PTHR19211">
    <property type="entry name" value="ATP-BINDING TRANSPORT PROTEIN-RELATED"/>
    <property type="match status" value="1"/>
</dbReference>
<dbReference type="Proteomes" id="UP000006190">
    <property type="component" value="Unassembled WGS sequence"/>
</dbReference>
<evidence type="ECO:0000256" key="1">
    <source>
        <dbReference type="ARBA" id="ARBA00022737"/>
    </source>
</evidence>
<dbReference type="CDD" id="cd03221">
    <property type="entry name" value="ABCF_EF-3"/>
    <property type="match status" value="2"/>
</dbReference>
<evidence type="ECO:0000313" key="7">
    <source>
        <dbReference type="Proteomes" id="UP000006190"/>
    </source>
</evidence>
<reference evidence="6 7" key="1">
    <citation type="submission" date="2012-01" db="EMBL/GenBank/DDBJ databases">
        <title>The Genome Sequence of Facklamia languida CCUG 37842.</title>
        <authorList>
            <consortium name="The Broad Institute Genome Sequencing Platform"/>
            <person name="Earl A."/>
            <person name="Ward D."/>
            <person name="Feldgarden M."/>
            <person name="Gevers D."/>
            <person name="Huys G."/>
            <person name="Young S.K."/>
            <person name="Zeng Q."/>
            <person name="Gargeya S."/>
            <person name="Fitzgerald M."/>
            <person name="Haas B."/>
            <person name="Abouelleil A."/>
            <person name="Alvarado L."/>
            <person name="Arachchi H.M."/>
            <person name="Berlin A."/>
            <person name="Chapman S.B."/>
            <person name="Gearin G."/>
            <person name="Goldberg J."/>
            <person name="Griggs A."/>
            <person name="Gujja S."/>
            <person name="Hansen M."/>
            <person name="Heiman D."/>
            <person name="Howarth C."/>
            <person name="Larimer J."/>
            <person name="Lui A."/>
            <person name="MacDonald P.J.P."/>
            <person name="McCowen C."/>
            <person name="Montmayeur A."/>
            <person name="Murphy C."/>
            <person name="Neiman D."/>
            <person name="Pearson M."/>
            <person name="Priest M."/>
            <person name="Roberts A."/>
            <person name="Saif S."/>
            <person name="Shea T."/>
            <person name="Sisk P."/>
            <person name="Stolte C."/>
            <person name="Sykes S."/>
            <person name="Wortman J."/>
            <person name="Nusbaum C."/>
            <person name="Birren B."/>
        </authorList>
    </citation>
    <scope>NUCLEOTIDE SEQUENCE [LARGE SCALE GENOMIC DNA]</scope>
    <source>
        <strain evidence="6 7">CCUG 37842</strain>
    </source>
</reference>
<dbReference type="HOGENOM" id="CLU_000604_36_0_9"/>
<keyword evidence="2" id="KW-0547">Nucleotide-binding</keyword>
<dbReference type="OrthoDB" id="9760950at2"/>
<name>H3NJR3_9LACT</name>
<gene>
    <name evidence="6" type="ORF">HMPREF9708_01102</name>
</gene>
<evidence type="ECO:0000256" key="2">
    <source>
        <dbReference type="ARBA" id="ARBA00022741"/>
    </source>
</evidence>
<keyword evidence="7" id="KW-1185">Reference proteome</keyword>
<dbReference type="InterPro" id="IPR017871">
    <property type="entry name" value="ABC_transporter-like_CS"/>
</dbReference>
<dbReference type="SUPFAM" id="SSF52540">
    <property type="entry name" value="P-loop containing nucleoside triphosphate hydrolases"/>
    <property type="match status" value="2"/>
</dbReference>
<feature type="domain" description="ABC transporter" evidence="5">
    <location>
        <begin position="4"/>
        <end position="480"/>
    </location>
</feature>
<dbReference type="AlphaFoldDB" id="H3NJR3"/>
<comment type="caution">
    <text evidence="6">The sequence shown here is derived from an EMBL/GenBank/DDBJ whole genome shotgun (WGS) entry which is preliminary data.</text>
</comment>
<dbReference type="Gene3D" id="3.40.50.300">
    <property type="entry name" value="P-loop containing nucleotide triphosphate hydrolases"/>
    <property type="match status" value="3"/>
</dbReference>
<feature type="coiled-coil region" evidence="4">
    <location>
        <begin position="167"/>
        <end position="204"/>
    </location>
</feature>
<dbReference type="PROSITE" id="PS00211">
    <property type="entry name" value="ABC_TRANSPORTER_1"/>
    <property type="match status" value="1"/>
</dbReference>
<dbReference type="PANTHER" id="PTHR19211:SF100">
    <property type="entry name" value="RIBOSOME PROTECTION PROTEIN VMLR"/>
    <property type="match status" value="1"/>
</dbReference>
<keyword evidence="4" id="KW-0175">Coiled coil</keyword>
<dbReference type="InterPro" id="IPR050611">
    <property type="entry name" value="ABCF"/>
</dbReference>
<dbReference type="InterPro" id="IPR027417">
    <property type="entry name" value="P-loop_NTPase"/>
</dbReference>
<dbReference type="PATRIC" id="fig|883113.3.peg.1096"/>
<dbReference type="Pfam" id="PF00005">
    <property type="entry name" value="ABC_tran"/>
    <property type="match status" value="2"/>
</dbReference>
<keyword evidence="3" id="KW-0067">ATP-binding</keyword>